<dbReference type="InterPro" id="IPR003661">
    <property type="entry name" value="HisK_dim/P_dom"/>
</dbReference>
<keyword evidence="16" id="KW-1185">Reference proteome</keyword>
<dbReference type="EC" id="2.7.13.3" evidence="3"/>
<evidence type="ECO:0000256" key="1">
    <source>
        <dbReference type="ARBA" id="ARBA00000085"/>
    </source>
</evidence>
<keyword evidence="10 13" id="KW-1133">Transmembrane helix</keyword>
<evidence type="ECO:0000256" key="4">
    <source>
        <dbReference type="ARBA" id="ARBA00022553"/>
    </source>
</evidence>
<comment type="subcellular location">
    <subcellularLocation>
        <location evidence="2">Membrane</location>
    </subcellularLocation>
</comment>
<evidence type="ECO:0000313" key="16">
    <source>
        <dbReference type="Proteomes" id="UP000005324"/>
    </source>
</evidence>
<proteinExistence type="predicted"/>
<dbReference type="GO" id="GO:0005524">
    <property type="term" value="F:ATP binding"/>
    <property type="evidence" value="ECO:0007669"/>
    <property type="project" value="UniProtKB-KW"/>
</dbReference>
<evidence type="ECO:0000256" key="13">
    <source>
        <dbReference type="SAM" id="Phobius"/>
    </source>
</evidence>
<dbReference type="SUPFAM" id="SSF55874">
    <property type="entry name" value="ATPase domain of HSP90 chaperone/DNA topoisomerase II/histidine kinase"/>
    <property type="match status" value="1"/>
</dbReference>
<keyword evidence="4" id="KW-0597">Phosphoprotein</keyword>
<comment type="catalytic activity">
    <reaction evidence="1">
        <text>ATP + protein L-histidine = ADP + protein N-phospho-L-histidine.</text>
        <dbReference type="EC" id="2.7.13.3"/>
    </reaction>
</comment>
<feature type="non-terminal residue" evidence="15">
    <location>
        <position position="1"/>
    </location>
</feature>
<dbReference type="AlphaFoldDB" id="D5RP58"/>
<dbReference type="FunFam" id="3.30.565.10:FF:000010">
    <property type="entry name" value="Sensor histidine kinase RcsC"/>
    <property type="match status" value="1"/>
</dbReference>
<evidence type="ECO:0000256" key="6">
    <source>
        <dbReference type="ARBA" id="ARBA00022692"/>
    </source>
</evidence>
<accession>D5RP58</accession>
<dbReference type="PANTHER" id="PTHR45339:SF3">
    <property type="entry name" value="HISTIDINE KINASE"/>
    <property type="match status" value="1"/>
</dbReference>
<evidence type="ECO:0000256" key="5">
    <source>
        <dbReference type="ARBA" id="ARBA00022679"/>
    </source>
</evidence>
<evidence type="ECO:0000313" key="15">
    <source>
        <dbReference type="EMBL" id="EFH10911.1"/>
    </source>
</evidence>
<evidence type="ECO:0000256" key="9">
    <source>
        <dbReference type="ARBA" id="ARBA00022840"/>
    </source>
</evidence>
<evidence type="ECO:0000259" key="14">
    <source>
        <dbReference type="PROSITE" id="PS50109"/>
    </source>
</evidence>
<dbReference type="FunFam" id="1.10.287.130:FF:000004">
    <property type="entry name" value="Ethylene receptor 1"/>
    <property type="match status" value="1"/>
</dbReference>
<evidence type="ECO:0000256" key="3">
    <source>
        <dbReference type="ARBA" id="ARBA00012438"/>
    </source>
</evidence>
<organism evidence="15 16">
    <name type="scientific">Pseudoroseomonas cervicalis ATCC 49957</name>
    <dbReference type="NCBI Taxonomy" id="525371"/>
    <lineage>
        <taxon>Bacteria</taxon>
        <taxon>Pseudomonadati</taxon>
        <taxon>Pseudomonadota</taxon>
        <taxon>Alphaproteobacteria</taxon>
        <taxon>Acetobacterales</taxon>
        <taxon>Roseomonadaceae</taxon>
        <taxon>Roseomonas</taxon>
    </lineage>
</organism>
<keyword evidence="8 15" id="KW-0418">Kinase</keyword>
<reference evidence="15 16" key="1">
    <citation type="submission" date="2010-04" db="EMBL/GenBank/DDBJ databases">
        <authorList>
            <person name="Qin X."/>
            <person name="Bachman B."/>
            <person name="Battles P."/>
            <person name="Bell A."/>
            <person name="Bess C."/>
            <person name="Bickham C."/>
            <person name="Chaboub L."/>
            <person name="Chen D."/>
            <person name="Coyle M."/>
            <person name="Deiros D.R."/>
            <person name="Dinh H."/>
            <person name="Forbes L."/>
            <person name="Fowler G."/>
            <person name="Francisco L."/>
            <person name="Fu Q."/>
            <person name="Gubbala S."/>
            <person name="Hale W."/>
            <person name="Han Y."/>
            <person name="Hemphill L."/>
            <person name="Highlander S.K."/>
            <person name="Hirani K."/>
            <person name="Hogues M."/>
            <person name="Jackson L."/>
            <person name="Jakkamsetti A."/>
            <person name="Javaid M."/>
            <person name="Jiang H."/>
            <person name="Korchina V."/>
            <person name="Kovar C."/>
            <person name="Lara F."/>
            <person name="Lee S."/>
            <person name="Mata R."/>
            <person name="Mathew T."/>
            <person name="Moen C."/>
            <person name="Morales K."/>
            <person name="Munidasa M."/>
            <person name="Nazareth L."/>
            <person name="Ngo R."/>
            <person name="Nguyen L."/>
            <person name="Okwuonu G."/>
            <person name="Ongeri F."/>
            <person name="Patil S."/>
            <person name="Petrosino J."/>
            <person name="Pham C."/>
            <person name="Pham P."/>
            <person name="Pu L.-L."/>
            <person name="Puazo M."/>
            <person name="Raj R."/>
            <person name="Reid J."/>
            <person name="Rouhana J."/>
            <person name="Saada N."/>
            <person name="Shang Y."/>
            <person name="Simmons D."/>
            <person name="Thornton R."/>
            <person name="Warren J."/>
            <person name="Weissenberger G."/>
            <person name="Zhang J."/>
            <person name="Zhang L."/>
            <person name="Zhou C."/>
            <person name="Zhu D."/>
            <person name="Muzny D."/>
            <person name="Worley K."/>
            <person name="Gibbs R."/>
        </authorList>
    </citation>
    <scope>NUCLEOTIDE SEQUENCE [LARGE SCALE GENOMIC DNA]</scope>
    <source>
        <strain evidence="15 16">ATCC 49957</strain>
    </source>
</reference>
<dbReference type="SUPFAM" id="SSF47384">
    <property type="entry name" value="Homodimeric domain of signal transducing histidine kinase"/>
    <property type="match status" value="1"/>
</dbReference>
<dbReference type="Pfam" id="PF00512">
    <property type="entry name" value="HisKA"/>
    <property type="match status" value="1"/>
</dbReference>
<evidence type="ECO:0000256" key="8">
    <source>
        <dbReference type="ARBA" id="ARBA00022777"/>
    </source>
</evidence>
<dbReference type="InterPro" id="IPR004358">
    <property type="entry name" value="Sig_transdc_His_kin-like_C"/>
</dbReference>
<keyword evidence="5 15" id="KW-0808">Transferase</keyword>
<dbReference type="SMART" id="SM00388">
    <property type="entry name" value="HisKA"/>
    <property type="match status" value="1"/>
</dbReference>
<dbReference type="PRINTS" id="PR00344">
    <property type="entry name" value="BCTRLSENSOR"/>
</dbReference>
<dbReference type="EMBL" id="ADVL01000614">
    <property type="protein sequence ID" value="EFH10911.1"/>
    <property type="molecule type" value="Genomic_DNA"/>
</dbReference>
<feature type="non-terminal residue" evidence="15">
    <location>
        <position position="406"/>
    </location>
</feature>
<keyword evidence="9" id="KW-0067">ATP-binding</keyword>
<dbReference type="Proteomes" id="UP000005324">
    <property type="component" value="Unassembled WGS sequence"/>
</dbReference>
<dbReference type="Gene3D" id="3.30.565.10">
    <property type="entry name" value="Histidine kinase-like ATPase, C-terminal domain"/>
    <property type="match status" value="1"/>
</dbReference>
<feature type="transmembrane region" description="Helical" evidence="13">
    <location>
        <begin position="129"/>
        <end position="149"/>
    </location>
</feature>
<dbReference type="GO" id="GO:0016020">
    <property type="term" value="C:membrane"/>
    <property type="evidence" value="ECO:0007669"/>
    <property type="project" value="UniProtKB-SubCell"/>
</dbReference>
<protein>
    <recommendedName>
        <fullName evidence="3">histidine kinase</fullName>
        <ecNumber evidence="3">2.7.13.3</ecNumber>
    </recommendedName>
</protein>
<feature type="domain" description="Histidine kinase" evidence="14">
    <location>
        <begin position="182"/>
        <end position="406"/>
    </location>
</feature>
<dbReference type="InterPro" id="IPR005467">
    <property type="entry name" value="His_kinase_dom"/>
</dbReference>
<gene>
    <name evidence="15" type="ORF">HMPREF0731_2869</name>
</gene>
<dbReference type="CDD" id="cd16922">
    <property type="entry name" value="HATPase_EvgS-ArcB-TorS-like"/>
    <property type="match status" value="1"/>
</dbReference>
<keyword evidence="12 13" id="KW-0472">Membrane</keyword>
<sequence length="406" mass="42675">LLHGVAGAGAGPGGFRGAVVALLDPGALRDGLLHPPAEAFGVTLRLHSVTGLLLARSDGGASGIGVLNASAWPFRAFLPRRDSGLWEGPDQEGVAGFAAFATARPGQIVVEVMRRRQDALAMAGTVQPLVLAALPALVLLALAAFWLMARQADALRRQGARLAEGEAAARAGARAKEEFLAAMSHEIRTPMNGVIGMAGLLIDTPLDPLQRRYAETIRGSAEHLLVLLNDVLDFSRLESGMVEHERIAFSPEAEIATIAELLAPRAAAKGVELLCDLAPGLPRRMLGDPARLRQILFNLLGNAIKFTDSGWVKLEVEALPLPRAAGAEGPPPWRLSCSIADTGIGLDPARIPLLFERFTQADASISRRYGGTGLGLAICRKLAEQMGGGIGAAPRPGGGSLFRFHV</sequence>
<evidence type="ECO:0000256" key="7">
    <source>
        <dbReference type="ARBA" id="ARBA00022741"/>
    </source>
</evidence>
<dbReference type="GO" id="GO:0000155">
    <property type="term" value="F:phosphorelay sensor kinase activity"/>
    <property type="evidence" value="ECO:0007669"/>
    <property type="project" value="InterPro"/>
</dbReference>
<dbReference type="InterPro" id="IPR036097">
    <property type="entry name" value="HisK_dim/P_sf"/>
</dbReference>
<dbReference type="PROSITE" id="PS50109">
    <property type="entry name" value="HIS_KIN"/>
    <property type="match status" value="1"/>
</dbReference>
<keyword evidence="11" id="KW-0902">Two-component regulatory system</keyword>
<dbReference type="CDD" id="cd00082">
    <property type="entry name" value="HisKA"/>
    <property type="match status" value="1"/>
</dbReference>
<dbReference type="InterPro" id="IPR003594">
    <property type="entry name" value="HATPase_dom"/>
</dbReference>
<evidence type="ECO:0000256" key="12">
    <source>
        <dbReference type="ARBA" id="ARBA00023136"/>
    </source>
</evidence>
<dbReference type="Gene3D" id="1.10.287.130">
    <property type="match status" value="1"/>
</dbReference>
<dbReference type="HOGENOM" id="CLU_729196_0_0_5"/>
<evidence type="ECO:0000256" key="10">
    <source>
        <dbReference type="ARBA" id="ARBA00022989"/>
    </source>
</evidence>
<name>D5RP58_9PROT</name>
<dbReference type="Pfam" id="PF02518">
    <property type="entry name" value="HATPase_c"/>
    <property type="match status" value="1"/>
</dbReference>
<keyword evidence="7" id="KW-0547">Nucleotide-binding</keyword>
<dbReference type="InterPro" id="IPR036890">
    <property type="entry name" value="HATPase_C_sf"/>
</dbReference>
<comment type="caution">
    <text evidence="15">The sequence shown here is derived from an EMBL/GenBank/DDBJ whole genome shotgun (WGS) entry which is preliminary data.</text>
</comment>
<keyword evidence="6 13" id="KW-0812">Transmembrane</keyword>
<evidence type="ECO:0000256" key="2">
    <source>
        <dbReference type="ARBA" id="ARBA00004370"/>
    </source>
</evidence>
<dbReference type="RefSeq" id="WP_007006202.1">
    <property type="nucleotide sequence ID" value="NZ_GG770961.1"/>
</dbReference>
<dbReference type="PANTHER" id="PTHR45339">
    <property type="entry name" value="HYBRID SIGNAL TRANSDUCTION HISTIDINE KINASE J"/>
    <property type="match status" value="1"/>
</dbReference>
<evidence type="ECO:0000256" key="11">
    <source>
        <dbReference type="ARBA" id="ARBA00023012"/>
    </source>
</evidence>
<dbReference type="SMART" id="SM00387">
    <property type="entry name" value="HATPase_c"/>
    <property type="match status" value="1"/>
</dbReference>